<protein>
    <recommendedName>
        <fullName evidence="3">Integrase</fullName>
    </recommendedName>
</protein>
<comment type="caution">
    <text evidence="1">The sequence shown here is derived from an EMBL/GenBank/DDBJ whole genome shotgun (WGS) entry which is preliminary data.</text>
</comment>
<dbReference type="RefSeq" id="WP_344504917.1">
    <property type="nucleotide sequence ID" value="NZ_BAAAQD010000011.1"/>
</dbReference>
<evidence type="ECO:0000313" key="1">
    <source>
        <dbReference type="EMBL" id="GAA1529935.1"/>
    </source>
</evidence>
<dbReference type="Proteomes" id="UP001501470">
    <property type="component" value="Unassembled WGS sequence"/>
</dbReference>
<name>A0ABP4LU35_9ACTN</name>
<reference evidence="2" key="1">
    <citation type="journal article" date="2019" name="Int. J. Syst. Evol. Microbiol.">
        <title>The Global Catalogue of Microorganisms (GCM) 10K type strain sequencing project: providing services to taxonomists for standard genome sequencing and annotation.</title>
        <authorList>
            <consortium name="The Broad Institute Genomics Platform"/>
            <consortium name="The Broad Institute Genome Sequencing Center for Infectious Disease"/>
            <person name="Wu L."/>
            <person name="Ma J."/>
        </authorList>
    </citation>
    <scope>NUCLEOTIDE SEQUENCE [LARGE SCALE GENOMIC DNA]</scope>
    <source>
        <strain evidence="2">JCM 15933</strain>
    </source>
</reference>
<dbReference type="EMBL" id="BAAAQD010000011">
    <property type="protein sequence ID" value="GAA1529935.1"/>
    <property type="molecule type" value="Genomic_DNA"/>
</dbReference>
<evidence type="ECO:0000313" key="2">
    <source>
        <dbReference type="Proteomes" id="UP001501470"/>
    </source>
</evidence>
<evidence type="ECO:0008006" key="3">
    <source>
        <dbReference type="Google" id="ProtNLM"/>
    </source>
</evidence>
<proteinExistence type="predicted"/>
<organism evidence="1 2">
    <name type="scientific">Dactylosporangium maewongense</name>
    <dbReference type="NCBI Taxonomy" id="634393"/>
    <lineage>
        <taxon>Bacteria</taxon>
        <taxon>Bacillati</taxon>
        <taxon>Actinomycetota</taxon>
        <taxon>Actinomycetes</taxon>
        <taxon>Micromonosporales</taxon>
        <taxon>Micromonosporaceae</taxon>
        <taxon>Dactylosporangium</taxon>
    </lineage>
</organism>
<keyword evidence="2" id="KW-1185">Reference proteome</keyword>
<gene>
    <name evidence="1" type="ORF">GCM10009827_054090</name>
</gene>
<sequence>MRSRLRKLHIDEQEYTWTAQIRAASGPDGRQHRCIRIRVWGAGRTGCALEADLAVRRQPVAAEEDAYPYPAAADVRALIDYGLRAGWEPQSRGGTFQVTSAADVALPGFVVTDVAWAGERHR</sequence>
<accession>A0ABP4LU35</accession>